<evidence type="ECO:0000313" key="1">
    <source>
        <dbReference type="EnsemblMetazoa" id="PPA46029.1"/>
    </source>
</evidence>
<gene>
    <name evidence="1" type="primary">WBGene00284398</name>
</gene>
<accession>A0A2A6D2Y9</accession>
<sequence length="88" mass="9674">MSFGETEVAPQSLHSVAINESLSELPVKNTPLIGDVKRVSLTNGKRQVGQVELLLGRHWMVKECIDGRIVYVTESVQRSAGKVELQGE</sequence>
<keyword evidence="2" id="KW-1185">Reference proteome</keyword>
<reference evidence="2" key="1">
    <citation type="journal article" date="2008" name="Nat. Genet.">
        <title>The Pristionchus pacificus genome provides a unique perspective on nematode lifestyle and parasitism.</title>
        <authorList>
            <person name="Dieterich C."/>
            <person name="Clifton S.W."/>
            <person name="Schuster L.N."/>
            <person name="Chinwalla A."/>
            <person name="Delehaunty K."/>
            <person name="Dinkelacker I."/>
            <person name="Fulton L."/>
            <person name="Fulton R."/>
            <person name="Godfrey J."/>
            <person name="Minx P."/>
            <person name="Mitreva M."/>
            <person name="Roeseler W."/>
            <person name="Tian H."/>
            <person name="Witte H."/>
            <person name="Yang S.P."/>
            <person name="Wilson R.K."/>
            <person name="Sommer R.J."/>
        </authorList>
    </citation>
    <scope>NUCLEOTIDE SEQUENCE [LARGE SCALE GENOMIC DNA]</scope>
    <source>
        <strain evidence="2">PS312</strain>
    </source>
</reference>
<dbReference type="AlphaFoldDB" id="A0A2A6D2Y9"/>
<name>A0A2A6D2Y9_PRIPA</name>
<dbReference type="EnsemblMetazoa" id="PPA46029.1">
    <property type="protein sequence ID" value="PPA46029.1"/>
    <property type="gene ID" value="WBGene00284398"/>
</dbReference>
<evidence type="ECO:0000313" key="2">
    <source>
        <dbReference type="Proteomes" id="UP000005239"/>
    </source>
</evidence>
<accession>A0A8R1V465</accession>
<protein>
    <submittedName>
        <fullName evidence="1">Uncharacterized protein</fullName>
    </submittedName>
</protein>
<reference evidence="1" key="2">
    <citation type="submission" date="2022-06" db="UniProtKB">
        <authorList>
            <consortium name="EnsemblMetazoa"/>
        </authorList>
    </citation>
    <scope>IDENTIFICATION</scope>
    <source>
        <strain evidence="1">PS312</strain>
    </source>
</reference>
<dbReference type="Proteomes" id="UP000005239">
    <property type="component" value="Unassembled WGS sequence"/>
</dbReference>
<organism evidence="1 2">
    <name type="scientific">Pristionchus pacificus</name>
    <name type="common">Parasitic nematode worm</name>
    <dbReference type="NCBI Taxonomy" id="54126"/>
    <lineage>
        <taxon>Eukaryota</taxon>
        <taxon>Metazoa</taxon>
        <taxon>Ecdysozoa</taxon>
        <taxon>Nematoda</taxon>
        <taxon>Chromadorea</taxon>
        <taxon>Rhabditida</taxon>
        <taxon>Rhabditina</taxon>
        <taxon>Diplogasteromorpha</taxon>
        <taxon>Diplogasteroidea</taxon>
        <taxon>Neodiplogasteridae</taxon>
        <taxon>Pristionchus</taxon>
    </lineage>
</organism>
<proteinExistence type="predicted"/>